<accession>A0A9P8IFZ2</accession>
<dbReference type="AlphaFoldDB" id="A0A9P8IFZ2"/>
<evidence type="ECO:0000313" key="10">
    <source>
        <dbReference type="Proteomes" id="UP000717515"/>
    </source>
</evidence>
<dbReference type="GO" id="GO:0046835">
    <property type="term" value="P:carbohydrate phosphorylation"/>
    <property type="evidence" value="ECO:0007669"/>
    <property type="project" value="TreeGrafter"/>
</dbReference>
<dbReference type="Pfam" id="PF17103">
    <property type="entry name" value="Stealth_CR4"/>
    <property type="match status" value="1"/>
</dbReference>
<dbReference type="Proteomes" id="UP000717515">
    <property type="component" value="Unassembled WGS sequence"/>
</dbReference>
<keyword evidence="4" id="KW-0812">Transmembrane</keyword>
<feature type="domain" description="Stealth protein CR4 conserved region 4" evidence="8">
    <location>
        <begin position="666"/>
        <end position="704"/>
    </location>
</feature>
<evidence type="ECO:0000259" key="7">
    <source>
        <dbReference type="Pfam" id="PF17102"/>
    </source>
</evidence>
<evidence type="ECO:0000259" key="8">
    <source>
        <dbReference type="Pfam" id="PF17103"/>
    </source>
</evidence>
<dbReference type="EMBL" id="JAIFTL010000001">
    <property type="protein sequence ID" value="KAG9327752.1"/>
    <property type="molecule type" value="Genomic_DNA"/>
</dbReference>
<evidence type="ECO:0000259" key="5">
    <source>
        <dbReference type="Pfam" id="PF11380"/>
    </source>
</evidence>
<evidence type="ECO:0000259" key="6">
    <source>
        <dbReference type="Pfam" id="PF17101"/>
    </source>
</evidence>
<keyword evidence="2" id="KW-0808">Transferase</keyword>
<comment type="similarity">
    <text evidence="1">Belongs to the stealth family.</text>
</comment>
<dbReference type="Pfam" id="PF17101">
    <property type="entry name" value="Stealth_CR1"/>
    <property type="match status" value="1"/>
</dbReference>
<organism evidence="9 10">
    <name type="scientific">Mortierella alpina</name>
    <name type="common">Oleaginous fungus</name>
    <name type="synonym">Mortierella renispora</name>
    <dbReference type="NCBI Taxonomy" id="64518"/>
    <lineage>
        <taxon>Eukaryota</taxon>
        <taxon>Fungi</taxon>
        <taxon>Fungi incertae sedis</taxon>
        <taxon>Mucoromycota</taxon>
        <taxon>Mortierellomycotina</taxon>
        <taxon>Mortierellomycetes</taxon>
        <taxon>Mortierellales</taxon>
        <taxon>Mortierellaceae</taxon>
        <taxon>Mortierella</taxon>
    </lineage>
</organism>
<reference evidence="9" key="1">
    <citation type="submission" date="2021-07" db="EMBL/GenBank/DDBJ databases">
        <title>Draft genome of Mortierella alpina, strain LL118, isolated from an aspen leaf litter sample.</title>
        <authorList>
            <person name="Yang S."/>
            <person name="Vinatzer B.A."/>
        </authorList>
    </citation>
    <scope>NUCLEOTIDE SEQUENCE</scope>
    <source>
        <strain evidence="9">LL118</strain>
    </source>
</reference>
<evidence type="ECO:0000256" key="4">
    <source>
        <dbReference type="SAM" id="Phobius"/>
    </source>
</evidence>
<dbReference type="InterPro" id="IPR047141">
    <property type="entry name" value="Stealth"/>
</dbReference>
<evidence type="ECO:0000256" key="1">
    <source>
        <dbReference type="ARBA" id="ARBA00007583"/>
    </source>
</evidence>
<gene>
    <name evidence="9" type="ORF">KVV02_000198</name>
</gene>
<evidence type="ECO:0000256" key="3">
    <source>
        <dbReference type="SAM" id="MobiDB-lite"/>
    </source>
</evidence>
<dbReference type="PANTHER" id="PTHR24045:SF0">
    <property type="entry name" value="N-ACETYLGLUCOSAMINE-1-PHOSPHOTRANSFERASE SUBUNITS ALPHA_BETA"/>
    <property type="match status" value="1"/>
</dbReference>
<dbReference type="InterPro" id="IPR031358">
    <property type="entry name" value="Stealth_CR1"/>
</dbReference>
<feature type="domain" description="Stealth protein CR3 conserved region 3" evidence="7">
    <location>
        <begin position="352"/>
        <end position="403"/>
    </location>
</feature>
<dbReference type="Pfam" id="PF11380">
    <property type="entry name" value="Stealth_CR2"/>
    <property type="match status" value="1"/>
</dbReference>
<feature type="compositionally biased region" description="Basic and acidic residues" evidence="3">
    <location>
        <begin position="168"/>
        <end position="181"/>
    </location>
</feature>
<keyword evidence="4" id="KW-0472">Membrane</keyword>
<dbReference type="InterPro" id="IPR031356">
    <property type="entry name" value="Stealth_CR4"/>
</dbReference>
<dbReference type="GO" id="GO:0005794">
    <property type="term" value="C:Golgi apparatus"/>
    <property type="evidence" value="ECO:0007669"/>
    <property type="project" value="TreeGrafter"/>
</dbReference>
<comment type="caution">
    <text evidence="9">The sequence shown here is derived from an EMBL/GenBank/DDBJ whole genome shotgun (WGS) entry which is preliminary data.</text>
</comment>
<evidence type="ECO:0000256" key="2">
    <source>
        <dbReference type="ARBA" id="ARBA00022679"/>
    </source>
</evidence>
<dbReference type="GO" id="GO:0003976">
    <property type="term" value="F:UDP-N-acetylglucosamine-lysosomal-enzyme N-acetylglucosaminephosphotransferase activity"/>
    <property type="evidence" value="ECO:0007669"/>
    <property type="project" value="TreeGrafter"/>
</dbReference>
<feature type="domain" description="Stealth protein CR1 conserved region 1" evidence="6">
    <location>
        <begin position="107"/>
        <end position="132"/>
    </location>
</feature>
<protein>
    <recommendedName>
        <fullName evidence="11">Stealth protein CR3 conserved region 3 domain-containing protein</fullName>
    </recommendedName>
</protein>
<dbReference type="InterPro" id="IPR031357">
    <property type="entry name" value="Stealth_CR3"/>
</dbReference>
<evidence type="ECO:0000313" key="9">
    <source>
        <dbReference type="EMBL" id="KAG9327752.1"/>
    </source>
</evidence>
<sequence length="706" mass="80674">MVYQRSSMPLSAYHLARRRLSCSARTFTLLLFLLFVAVNLTVYLNYAALFLQPVMLESDIPVERRETSPLTRTSRHPFPQPPGWITTWLHGQKLDPNLTEAEGSNLRIDVVYTWVNGSDPRLQSIKKEYEEASPLFKAFRASRHTKKRALEIDPQAAAAAGSNRGVVHRNERTTRTKRETDQTAHRYRDMDELKYSVRSVAQYATGMFEKIYILATEVEPETNEGQVPSWLNQTSAKGIVEVVQHDETFENTAFLPTFNSLAIESQMHHIPGLSDVFLYLNDDVFLGTQTRAADVWTPLYGFVFHLEPTLLVPPTILDTPENTIAIGEWNSLQYSNYLLSRQFGPRYRPYLAHVPHVLSVPMLQEIQALWPEEFKNTSSHRFRGEGLAKDVQVSFLLAHYVMERLRETMLSSYWFHRLDSNQDGALDWPEREQLIQRIRAWNQYHQEMSDANNDNNAPAQPYNTNYTSYLKDSDTHLRQLGYAPSGSTVYKHSGLDGYPFMFKKGNTSANVRSNDRAPYLTHDDLSHRTCQLDLDFCLGSNFTDSTTKRIDMSTSNEIFERFAFSEFHCGDCLLHILLQTSNGVNNTSTSSNTNGSDRNSTSDIISGLGADILPLDTESEAYRSVVVDLAKYNFVTSTSAYAFVQLREPVEAQRSLDQIQNQKYTAAFFCINDNVGDNPRVVNQVRQVFKQFLETRFPISSPWETS</sequence>
<feature type="domain" description="Stealth protein CR2 conserved region 2" evidence="5">
    <location>
        <begin position="186"/>
        <end position="297"/>
    </location>
</feature>
<keyword evidence="4" id="KW-1133">Transmembrane helix</keyword>
<dbReference type="InterPro" id="IPR021520">
    <property type="entry name" value="Stealth_CR2"/>
</dbReference>
<feature type="transmembrane region" description="Helical" evidence="4">
    <location>
        <begin position="27"/>
        <end position="51"/>
    </location>
</feature>
<proteinExistence type="inferred from homology"/>
<evidence type="ECO:0008006" key="11">
    <source>
        <dbReference type="Google" id="ProtNLM"/>
    </source>
</evidence>
<dbReference type="Pfam" id="PF17102">
    <property type="entry name" value="Stealth_CR3"/>
    <property type="match status" value="1"/>
</dbReference>
<name>A0A9P8IFZ2_MORAP</name>
<feature type="region of interest" description="Disordered" evidence="3">
    <location>
        <begin position="156"/>
        <end position="181"/>
    </location>
</feature>
<dbReference type="PANTHER" id="PTHR24045">
    <property type="match status" value="1"/>
</dbReference>